<dbReference type="Pfam" id="PF01609">
    <property type="entry name" value="DDE_Tnp_1"/>
    <property type="match status" value="1"/>
</dbReference>
<gene>
    <name evidence="2" type="ORF">FRACA_880011</name>
</gene>
<dbReference type="GO" id="GO:0003677">
    <property type="term" value="F:DNA binding"/>
    <property type="evidence" value="ECO:0007669"/>
    <property type="project" value="InterPro"/>
</dbReference>
<proteinExistence type="predicted"/>
<dbReference type="Proteomes" id="UP000234331">
    <property type="component" value="Unassembled WGS sequence"/>
</dbReference>
<keyword evidence="3" id="KW-1185">Reference proteome</keyword>
<organism evidence="2 3">
    <name type="scientific">Frankia canadensis</name>
    <dbReference type="NCBI Taxonomy" id="1836972"/>
    <lineage>
        <taxon>Bacteria</taxon>
        <taxon>Bacillati</taxon>
        <taxon>Actinomycetota</taxon>
        <taxon>Actinomycetes</taxon>
        <taxon>Frankiales</taxon>
        <taxon>Frankiaceae</taxon>
        <taxon>Frankia</taxon>
    </lineage>
</organism>
<protein>
    <submittedName>
        <fullName evidence="2">Transposase</fullName>
    </submittedName>
</protein>
<name>A0A2I2L212_9ACTN</name>
<dbReference type="InterPro" id="IPR002559">
    <property type="entry name" value="Transposase_11"/>
</dbReference>
<dbReference type="GO" id="GO:0004803">
    <property type="term" value="F:transposase activity"/>
    <property type="evidence" value="ECO:0007669"/>
    <property type="project" value="InterPro"/>
</dbReference>
<dbReference type="GO" id="GO:0006313">
    <property type="term" value="P:DNA transposition"/>
    <property type="evidence" value="ECO:0007669"/>
    <property type="project" value="InterPro"/>
</dbReference>
<evidence type="ECO:0000313" key="2">
    <source>
        <dbReference type="EMBL" id="SNQ51960.1"/>
    </source>
</evidence>
<dbReference type="AlphaFoldDB" id="A0A2I2L212"/>
<evidence type="ECO:0000313" key="3">
    <source>
        <dbReference type="Proteomes" id="UP000234331"/>
    </source>
</evidence>
<reference evidence="2 3" key="1">
    <citation type="submission" date="2017-06" db="EMBL/GenBank/DDBJ databases">
        <authorList>
            <person name="Kim H.J."/>
            <person name="Triplett B.A."/>
        </authorList>
    </citation>
    <scope>NUCLEOTIDE SEQUENCE [LARGE SCALE GENOMIC DNA]</scope>
    <source>
        <strain evidence="2">FRACA_ARgP5</strain>
    </source>
</reference>
<evidence type="ECO:0000259" key="1">
    <source>
        <dbReference type="Pfam" id="PF01609"/>
    </source>
</evidence>
<dbReference type="EMBL" id="FZMO01000556">
    <property type="protein sequence ID" value="SNQ51960.1"/>
    <property type="molecule type" value="Genomic_DNA"/>
</dbReference>
<accession>A0A2I2L212</accession>
<feature type="domain" description="Transposase IS4-like" evidence="1">
    <location>
        <begin position="1"/>
        <end position="35"/>
    </location>
</feature>
<sequence length="45" mass="5487">MERTIGWLHQFRRLRTRWEQRADLHQAFLTLACSIICLRKLQGSF</sequence>